<dbReference type="CDD" id="cd14708">
    <property type="entry name" value="bZIP_HBP1b-like"/>
    <property type="match status" value="1"/>
</dbReference>
<dbReference type="Gene3D" id="1.20.5.170">
    <property type="match status" value="1"/>
</dbReference>
<dbReference type="SMART" id="SM00338">
    <property type="entry name" value="BRLZ"/>
    <property type="match status" value="1"/>
</dbReference>
<evidence type="ECO:0000256" key="3">
    <source>
        <dbReference type="ARBA" id="ARBA00023015"/>
    </source>
</evidence>
<dbReference type="EMBL" id="JAUJYN010000002">
    <property type="protein sequence ID" value="KAK1278219.1"/>
    <property type="molecule type" value="Genomic_DNA"/>
</dbReference>
<dbReference type="PROSITE" id="PS00036">
    <property type="entry name" value="BZIP_BASIC"/>
    <property type="match status" value="1"/>
</dbReference>
<dbReference type="GO" id="GO:0005634">
    <property type="term" value="C:nucleus"/>
    <property type="evidence" value="ECO:0007669"/>
    <property type="project" value="UniProtKB-SubCell"/>
</dbReference>
<evidence type="ECO:0000313" key="12">
    <source>
        <dbReference type="Proteomes" id="UP001179952"/>
    </source>
</evidence>
<feature type="region of interest" description="Disordered" evidence="8">
    <location>
        <begin position="142"/>
        <end position="166"/>
    </location>
</feature>
<evidence type="ECO:0000256" key="4">
    <source>
        <dbReference type="ARBA" id="ARBA00023125"/>
    </source>
</evidence>
<keyword evidence="4" id="KW-0238">DNA-binding</keyword>
<dbReference type="Proteomes" id="UP001179952">
    <property type="component" value="Unassembled WGS sequence"/>
</dbReference>
<comment type="similarity">
    <text evidence="2">Belongs to the bZIP family.</text>
</comment>
<evidence type="ECO:0000256" key="7">
    <source>
        <dbReference type="SAM" id="Coils"/>
    </source>
</evidence>
<dbReference type="InterPro" id="IPR004827">
    <property type="entry name" value="bZIP"/>
</dbReference>
<reference evidence="11" key="2">
    <citation type="submission" date="2023-06" db="EMBL/GenBank/DDBJ databases">
        <authorList>
            <person name="Ma L."/>
            <person name="Liu K.-W."/>
            <person name="Li Z."/>
            <person name="Hsiao Y.-Y."/>
            <person name="Qi Y."/>
            <person name="Fu T."/>
            <person name="Tang G."/>
            <person name="Zhang D."/>
            <person name="Sun W.-H."/>
            <person name="Liu D.-K."/>
            <person name="Li Y."/>
            <person name="Chen G.-Z."/>
            <person name="Liu X.-D."/>
            <person name="Liao X.-Y."/>
            <person name="Jiang Y.-T."/>
            <person name="Yu X."/>
            <person name="Hao Y."/>
            <person name="Huang J."/>
            <person name="Zhao X.-W."/>
            <person name="Ke S."/>
            <person name="Chen Y.-Y."/>
            <person name="Wu W.-L."/>
            <person name="Hsu J.-L."/>
            <person name="Lin Y.-F."/>
            <person name="Huang M.-D."/>
            <person name="Li C.-Y."/>
            <person name="Huang L."/>
            <person name="Wang Z.-W."/>
            <person name="Zhao X."/>
            <person name="Zhong W.-Y."/>
            <person name="Peng D.-H."/>
            <person name="Ahmad S."/>
            <person name="Lan S."/>
            <person name="Zhang J.-S."/>
            <person name="Tsai W.-C."/>
            <person name="Van De Peer Y."/>
            <person name="Liu Z.-J."/>
        </authorList>
    </citation>
    <scope>NUCLEOTIDE SEQUENCE</scope>
    <source>
        <strain evidence="11">SCP</strain>
        <tissue evidence="11">Leaves</tissue>
    </source>
</reference>
<keyword evidence="5" id="KW-0804">Transcription</keyword>
<organism evidence="11 12">
    <name type="scientific">Acorus gramineus</name>
    <name type="common">Dwarf sweet flag</name>
    <dbReference type="NCBI Taxonomy" id="55184"/>
    <lineage>
        <taxon>Eukaryota</taxon>
        <taxon>Viridiplantae</taxon>
        <taxon>Streptophyta</taxon>
        <taxon>Embryophyta</taxon>
        <taxon>Tracheophyta</taxon>
        <taxon>Spermatophyta</taxon>
        <taxon>Magnoliopsida</taxon>
        <taxon>Liliopsida</taxon>
        <taxon>Acoraceae</taxon>
        <taxon>Acorus</taxon>
    </lineage>
</organism>
<keyword evidence="3" id="KW-0805">Transcription regulation</keyword>
<evidence type="ECO:0000256" key="8">
    <source>
        <dbReference type="SAM" id="MobiDB-lite"/>
    </source>
</evidence>
<proteinExistence type="inferred from homology"/>
<sequence>MGSRRGGVRVEDDKEVAGVLMPSFVPPPPVTHAFSTEGNDMHSSRVSDFGALEQSVGYRVDAAGASFNLKTSGQAVPADPLQFGSFNKVEDGCLWLLDIDDPFALPDIPPVSRVGQATLPQLKGQQSNLVSLASGHFENWGESTMAETSPRTDTSTDVETDDKNQRTSYRDALIRKLAQNGHTGSETKRIPPQFDGGLVATIAASDSSDRSKEKTGDQKTLRRLAQNREAARKSRLRKKAYVQQLENSRLKLTQLEQELQRARQQGIFISSSGDQTHSMSGNGALAFDIEYARWLEEHNRQINELRAAVTSHAGDTELRSIVDGVLAHYDEIFRLKSVAAKADVFHMLSGMWKTPAERCFLWLGGFRSSELLKLLASQLEPLTEQQVVSMCNLQQSSQQAEDALSQGMEALQQSLAETLTSGSLGPSGGSSGNVADYMGQMAMAMGKLGTLENFLRQADNLRQQTLQQMHRILTTRQSARALLAINDYFSRLRALSSLWLARPRE</sequence>
<dbReference type="GO" id="GO:0043565">
    <property type="term" value="F:sequence-specific DNA binding"/>
    <property type="evidence" value="ECO:0007669"/>
    <property type="project" value="InterPro"/>
</dbReference>
<evidence type="ECO:0000256" key="1">
    <source>
        <dbReference type="ARBA" id="ARBA00004123"/>
    </source>
</evidence>
<dbReference type="Pfam" id="PF14144">
    <property type="entry name" value="DOG1"/>
    <property type="match status" value="1"/>
</dbReference>
<evidence type="ECO:0000313" key="11">
    <source>
        <dbReference type="EMBL" id="KAK1278219.1"/>
    </source>
</evidence>
<evidence type="ECO:0000259" key="10">
    <source>
        <dbReference type="PROSITE" id="PS51806"/>
    </source>
</evidence>
<accession>A0AAV9BNU3</accession>
<dbReference type="FunFam" id="1.20.5.170:FF:000019">
    <property type="entry name" value="BZIP family transcription factor"/>
    <property type="match status" value="1"/>
</dbReference>
<comment type="subcellular location">
    <subcellularLocation>
        <location evidence="1">Nucleus</location>
    </subcellularLocation>
</comment>
<gene>
    <name evidence="11" type="ORF">QJS04_geneDACA003584</name>
</gene>
<dbReference type="PROSITE" id="PS50217">
    <property type="entry name" value="BZIP"/>
    <property type="match status" value="1"/>
</dbReference>
<reference evidence="11" key="1">
    <citation type="journal article" date="2023" name="Nat. Commun.">
        <title>Diploid and tetraploid genomes of Acorus and the evolution of monocots.</title>
        <authorList>
            <person name="Ma L."/>
            <person name="Liu K.W."/>
            <person name="Li Z."/>
            <person name="Hsiao Y.Y."/>
            <person name="Qi Y."/>
            <person name="Fu T."/>
            <person name="Tang G.D."/>
            <person name="Zhang D."/>
            <person name="Sun W.H."/>
            <person name="Liu D.K."/>
            <person name="Li Y."/>
            <person name="Chen G.Z."/>
            <person name="Liu X.D."/>
            <person name="Liao X.Y."/>
            <person name="Jiang Y.T."/>
            <person name="Yu X."/>
            <person name="Hao Y."/>
            <person name="Huang J."/>
            <person name="Zhao X.W."/>
            <person name="Ke S."/>
            <person name="Chen Y.Y."/>
            <person name="Wu W.L."/>
            <person name="Hsu J.L."/>
            <person name="Lin Y.F."/>
            <person name="Huang M.D."/>
            <person name="Li C.Y."/>
            <person name="Huang L."/>
            <person name="Wang Z.W."/>
            <person name="Zhao X."/>
            <person name="Zhong W.Y."/>
            <person name="Peng D.H."/>
            <person name="Ahmad S."/>
            <person name="Lan S."/>
            <person name="Zhang J.S."/>
            <person name="Tsai W.C."/>
            <person name="Van de Peer Y."/>
            <person name="Liu Z.J."/>
        </authorList>
    </citation>
    <scope>NUCLEOTIDE SEQUENCE</scope>
    <source>
        <strain evidence="11">SCP</strain>
    </source>
</reference>
<evidence type="ECO:0000256" key="6">
    <source>
        <dbReference type="ARBA" id="ARBA00023242"/>
    </source>
</evidence>
<dbReference type="InterPro" id="IPR025422">
    <property type="entry name" value="TGA_domain"/>
</dbReference>
<dbReference type="SUPFAM" id="SSF57959">
    <property type="entry name" value="Leucine zipper domain"/>
    <property type="match status" value="1"/>
</dbReference>
<feature type="compositionally biased region" description="Polar residues" evidence="8">
    <location>
        <begin position="142"/>
        <end position="157"/>
    </location>
</feature>
<dbReference type="InterPro" id="IPR046347">
    <property type="entry name" value="bZIP_sf"/>
</dbReference>
<keyword evidence="6" id="KW-0539">Nucleus</keyword>
<evidence type="ECO:0000259" key="9">
    <source>
        <dbReference type="PROSITE" id="PS50217"/>
    </source>
</evidence>
<feature type="compositionally biased region" description="Basic and acidic residues" evidence="8">
    <location>
        <begin position="207"/>
        <end position="220"/>
    </location>
</feature>
<protein>
    <submittedName>
        <fullName evidence="11">Uncharacterized protein</fullName>
    </submittedName>
</protein>
<evidence type="ECO:0000256" key="2">
    <source>
        <dbReference type="ARBA" id="ARBA00007163"/>
    </source>
</evidence>
<keyword evidence="12" id="KW-1185">Reference proteome</keyword>
<comment type="caution">
    <text evidence="11">The sequence shown here is derived from an EMBL/GenBank/DDBJ whole genome shotgun (WGS) entry which is preliminary data.</text>
</comment>
<name>A0AAV9BNU3_ACOGR</name>
<dbReference type="PROSITE" id="PS51806">
    <property type="entry name" value="DOG1"/>
    <property type="match status" value="1"/>
</dbReference>
<dbReference type="PANTHER" id="PTHR45693:SF46">
    <property type="entry name" value="TRANSCRIPTION FACTOR TGA2-RELATED"/>
    <property type="match status" value="1"/>
</dbReference>
<dbReference type="Pfam" id="PF00170">
    <property type="entry name" value="bZIP_1"/>
    <property type="match status" value="1"/>
</dbReference>
<feature type="domain" description="DOG1" evidence="10">
    <location>
        <begin position="284"/>
        <end position="502"/>
    </location>
</feature>
<keyword evidence="7" id="KW-0175">Coiled coil</keyword>
<feature type="region of interest" description="Disordered" evidence="8">
    <location>
        <begin position="202"/>
        <end position="222"/>
    </location>
</feature>
<feature type="coiled-coil region" evidence="7">
    <location>
        <begin position="238"/>
        <end position="265"/>
    </location>
</feature>
<feature type="domain" description="BZIP" evidence="9">
    <location>
        <begin position="217"/>
        <end position="261"/>
    </location>
</feature>
<evidence type="ECO:0000256" key="5">
    <source>
        <dbReference type="ARBA" id="ARBA00023163"/>
    </source>
</evidence>
<dbReference type="GO" id="GO:0006351">
    <property type="term" value="P:DNA-templated transcription"/>
    <property type="evidence" value="ECO:0007669"/>
    <property type="project" value="InterPro"/>
</dbReference>
<dbReference type="PANTHER" id="PTHR45693">
    <property type="entry name" value="TRANSCRIPTION FACTOR TGA9"/>
    <property type="match status" value="1"/>
</dbReference>
<dbReference type="AlphaFoldDB" id="A0AAV9BNU3"/>
<dbReference type="GO" id="GO:0003700">
    <property type="term" value="F:DNA-binding transcription factor activity"/>
    <property type="evidence" value="ECO:0007669"/>
    <property type="project" value="InterPro"/>
</dbReference>